<dbReference type="AlphaFoldDB" id="A0A3G9J2F1"/>
<dbReference type="InterPro" id="IPR047057">
    <property type="entry name" value="MerR_fam"/>
</dbReference>
<dbReference type="InterPro" id="IPR000551">
    <property type="entry name" value="MerR-type_HTH_dom"/>
</dbReference>
<organism evidence="3 4">
    <name type="scientific">Nocardioides baekrokdamisoli</name>
    <dbReference type="NCBI Taxonomy" id="1804624"/>
    <lineage>
        <taxon>Bacteria</taxon>
        <taxon>Bacillati</taxon>
        <taxon>Actinomycetota</taxon>
        <taxon>Actinomycetes</taxon>
        <taxon>Propionibacteriales</taxon>
        <taxon>Nocardioidaceae</taxon>
        <taxon>Nocardioides</taxon>
    </lineage>
</organism>
<dbReference type="PROSITE" id="PS50937">
    <property type="entry name" value="HTH_MERR_2"/>
    <property type="match status" value="1"/>
</dbReference>
<dbReference type="GO" id="GO:0003700">
    <property type="term" value="F:DNA-binding transcription factor activity"/>
    <property type="evidence" value="ECO:0007669"/>
    <property type="project" value="InterPro"/>
</dbReference>
<accession>A0A3G9J2F1</accession>
<dbReference type="EMBL" id="AP019307">
    <property type="protein sequence ID" value="BBH17624.1"/>
    <property type="molecule type" value="Genomic_DNA"/>
</dbReference>
<sequence length="206" mass="23253">MSAEPVERDVSLQTVDELAAATGFTVRTTRYYASLGLIPPPIRKGRVGYYGPDHRARLELIRALQDHGFTLQGVERFLDGLPKDVTAEDLAIQRALITSWTSDSADEIFVRIARELRRMGLPKDALAQAQEISTRYMEGLVHELSRVFRDQVIEPFRQTHHSAAEVERFEQTLPRLRDLTVEAIVAAFQEAANRTISRSLEIGIKP</sequence>
<dbReference type="SUPFAM" id="SSF46955">
    <property type="entry name" value="Putative DNA-binding domain"/>
    <property type="match status" value="1"/>
</dbReference>
<name>A0A3G9J2F1_9ACTN</name>
<dbReference type="PRINTS" id="PR00040">
    <property type="entry name" value="HTHMERR"/>
</dbReference>
<feature type="domain" description="HTH merR-type" evidence="2">
    <location>
        <begin position="14"/>
        <end position="80"/>
    </location>
</feature>
<dbReference type="Pfam" id="PF13411">
    <property type="entry name" value="MerR_1"/>
    <property type="match status" value="1"/>
</dbReference>
<dbReference type="OrthoDB" id="6716891at2"/>
<keyword evidence="1" id="KW-0238">DNA-binding</keyword>
<dbReference type="PANTHER" id="PTHR30204">
    <property type="entry name" value="REDOX-CYCLING DRUG-SENSING TRANSCRIPTIONAL ACTIVATOR SOXR"/>
    <property type="match status" value="1"/>
</dbReference>
<evidence type="ECO:0000256" key="1">
    <source>
        <dbReference type="ARBA" id="ARBA00023125"/>
    </source>
</evidence>
<dbReference type="GO" id="GO:0003677">
    <property type="term" value="F:DNA binding"/>
    <property type="evidence" value="ECO:0007669"/>
    <property type="project" value="UniProtKB-KW"/>
</dbReference>
<dbReference type="SMART" id="SM00422">
    <property type="entry name" value="HTH_MERR"/>
    <property type="match status" value="1"/>
</dbReference>
<dbReference type="Gene3D" id="1.10.1660.10">
    <property type="match status" value="1"/>
</dbReference>
<dbReference type="Proteomes" id="UP000271573">
    <property type="component" value="Chromosome"/>
</dbReference>
<gene>
    <name evidence="3" type="ORF">Back2_19110</name>
</gene>
<dbReference type="CDD" id="cd00592">
    <property type="entry name" value="HTH_MerR-like"/>
    <property type="match status" value="1"/>
</dbReference>
<evidence type="ECO:0000313" key="3">
    <source>
        <dbReference type="EMBL" id="BBH17624.1"/>
    </source>
</evidence>
<evidence type="ECO:0000313" key="4">
    <source>
        <dbReference type="Proteomes" id="UP000271573"/>
    </source>
</evidence>
<dbReference type="RefSeq" id="WP_125568921.1">
    <property type="nucleotide sequence ID" value="NZ_AP019307.1"/>
</dbReference>
<proteinExistence type="predicted"/>
<evidence type="ECO:0000259" key="2">
    <source>
        <dbReference type="PROSITE" id="PS50937"/>
    </source>
</evidence>
<reference evidence="3 4" key="1">
    <citation type="submission" date="2018-11" db="EMBL/GenBank/DDBJ databases">
        <title>Complete genome sequence of Nocardioides baekrokdamisoli strain KCTC 39748.</title>
        <authorList>
            <person name="Kang S.W."/>
            <person name="Lee K.C."/>
            <person name="Kim K.K."/>
            <person name="Kim J.S."/>
            <person name="Kim D.S."/>
            <person name="Ko S.H."/>
            <person name="Yang S.H."/>
            <person name="Shin Y.K."/>
            <person name="Lee J.S."/>
        </authorList>
    </citation>
    <scope>NUCLEOTIDE SEQUENCE [LARGE SCALE GENOMIC DNA]</scope>
    <source>
        <strain evidence="3 4">KCTC 39748</strain>
    </source>
</reference>
<dbReference type="PANTHER" id="PTHR30204:SF93">
    <property type="entry name" value="HTH MERR-TYPE DOMAIN-CONTAINING PROTEIN"/>
    <property type="match status" value="1"/>
</dbReference>
<dbReference type="KEGG" id="nbe:Back2_19110"/>
<keyword evidence="4" id="KW-1185">Reference proteome</keyword>
<protein>
    <recommendedName>
        <fullName evidence="2">HTH merR-type domain-containing protein</fullName>
    </recommendedName>
</protein>
<dbReference type="InterPro" id="IPR009061">
    <property type="entry name" value="DNA-bd_dom_put_sf"/>
</dbReference>